<accession>A0A0R1F5Z5</accession>
<organism evidence="1 2">
    <name type="scientific">Loigolactobacillus coryniformis subsp. coryniformis KCTC 3167 = DSM 20001</name>
    <dbReference type="NCBI Taxonomy" id="913848"/>
    <lineage>
        <taxon>Bacteria</taxon>
        <taxon>Bacillati</taxon>
        <taxon>Bacillota</taxon>
        <taxon>Bacilli</taxon>
        <taxon>Lactobacillales</taxon>
        <taxon>Lactobacillaceae</taxon>
        <taxon>Loigolactobacillus</taxon>
    </lineage>
</organism>
<gene>
    <name evidence="1" type="ORF">FD22_GL000987</name>
</gene>
<evidence type="ECO:0008006" key="3">
    <source>
        <dbReference type="Google" id="ProtNLM"/>
    </source>
</evidence>
<name>A0A0R1F5Z5_9LACO</name>
<proteinExistence type="predicted"/>
<dbReference type="RefSeq" id="WP_010010030.1">
    <property type="nucleotide sequence ID" value="NZ_AZCN01000025.1"/>
</dbReference>
<dbReference type="GeneID" id="65917038"/>
<evidence type="ECO:0000313" key="1">
    <source>
        <dbReference type="EMBL" id="KRK17190.1"/>
    </source>
</evidence>
<sequence>MLHYYPYLRGKQFELQALLALQAAGKLAPAVVPIIEPVRDSHHLVDCVAEFMVAKRPLIVIVNPQVGTYDQHRQQRFPLTKWWTDPNLKAGLLVSTEVSLSDYNAATVLIYTQPGLLETLPLPRPQQLVIAGPSHRLRRALTPQVTLADPLPRSWDGADYLLQPQTFFSDQPWFAGADGLSGFSDFAIAGSSYSEKGYPLPYVRLSLSFPTGQQVWLHHFISDQFTDFKQPKAKYFSSGVHLLAWLAEHPEVPQTMGLQALTQSLNEQHFPGLGKVKQWLLMHHIEMVGQLLTTAPS</sequence>
<dbReference type="eggNOG" id="ENOG502ZAXQ">
    <property type="taxonomic scope" value="Bacteria"/>
</dbReference>
<comment type="caution">
    <text evidence="1">The sequence shown here is derived from an EMBL/GenBank/DDBJ whole genome shotgun (WGS) entry which is preliminary data.</text>
</comment>
<dbReference type="NCBIfam" id="NF033831">
    <property type="entry name" value="sce7725_fam"/>
    <property type="match status" value="1"/>
</dbReference>
<dbReference type="Proteomes" id="UP000051181">
    <property type="component" value="Unassembled WGS sequence"/>
</dbReference>
<dbReference type="PATRIC" id="fig|913848.6.peg.1019"/>
<evidence type="ECO:0000313" key="2">
    <source>
        <dbReference type="Proteomes" id="UP000051181"/>
    </source>
</evidence>
<dbReference type="EMBL" id="AZCN01000025">
    <property type="protein sequence ID" value="KRK17190.1"/>
    <property type="molecule type" value="Genomic_DNA"/>
</dbReference>
<protein>
    <recommendedName>
        <fullName evidence="3">Sce7725 family protein</fullName>
    </recommendedName>
</protein>
<dbReference type="AlphaFoldDB" id="A0A0R1F5Z5"/>
<reference evidence="1 2" key="1">
    <citation type="journal article" date="2015" name="Genome Announc.">
        <title>Expanding the biotechnology potential of lactobacilli through comparative genomics of 213 strains and associated genera.</title>
        <authorList>
            <person name="Sun Z."/>
            <person name="Harris H.M."/>
            <person name="McCann A."/>
            <person name="Guo C."/>
            <person name="Argimon S."/>
            <person name="Zhang W."/>
            <person name="Yang X."/>
            <person name="Jeffery I.B."/>
            <person name="Cooney J.C."/>
            <person name="Kagawa T.F."/>
            <person name="Liu W."/>
            <person name="Song Y."/>
            <person name="Salvetti E."/>
            <person name="Wrobel A."/>
            <person name="Rasinkangas P."/>
            <person name="Parkhill J."/>
            <person name="Rea M.C."/>
            <person name="O'Sullivan O."/>
            <person name="Ritari J."/>
            <person name="Douillard F.P."/>
            <person name="Paul Ross R."/>
            <person name="Yang R."/>
            <person name="Briner A.E."/>
            <person name="Felis G.E."/>
            <person name="de Vos W.M."/>
            <person name="Barrangou R."/>
            <person name="Klaenhammer T.R."/>
            <person name="Caufield P.W."/>
            <person name="Cui Y."/>
            <person name="Zhang H."/>
            <person name="O'Toole P.W."/>
        </authorList>
    </citation>
    <scope>NUCLEOTIDE SEQUENCE [LARGE SCALE GENOMIC DNA]</scope>
    <source>
        <strain evidence="1 2">DSM 20001</strain>
    </source>
</reference>
<dbReference type="InterPro" id="IPR047727">
    <property type="entry name" value="Sce7725-like"/>
</dbReference>